<keyword evidence="2" id="KW-0732">Signal</keyword>
<evidence type="ECO:0000256" key="2">
    <source>
        <dbReference type="SAM" id="SignalP"/>
    </source>
</evidence>
<evidence type="ECO:0000256" key="1">
    <source>
        <dbReference type="SAM" id="MobiDB-lite"/>
    </source>
</evidence>
<dbReference type="EMBL" id="JAVBVO010000003">
    <property type="protein sequence ID" value="MDZ5759630.1"/>
    <property type="molecule type" value="Genomic_DNA"/>
</dbReference>
<feature type="signal peptide" evidence="2">
    <location>
        <begin position="1"/>
        <end position="23"/>
    </location>
</feature>
<protein>
    <submittedName>
        <fullName evidence="4">WxL domain-containing protein</fullName>
    </submittedName>
</protein>
<feature type="region of interest" description="Disordered" evidence="1">
    <location>
        <begin position="35"/>
        <end position="81"/>
    </location>
</feature>
<dbReference type="Pfam" id="PF13731">
    <property type="entry name" value="WxL"/>
    <property type="match status" value="1"/>
</dbReference>
<organism evidence="4 5">
    <name type="scientific">Carnobacterium maltaromaticum</name>
    <name type="common">Carnobacterium piscicola</name>
    <dbReference type="NCBI Taxonomy" id="2751"/>
    <lineage>
        <taxon>Bacteria</taxon>
        <taxon>Bacillati</taxon>
        <taxon>Bacillota</taxon>
        <taxon>Bacilli</taxon>
        <taxon>Lactobacillales</taxon>
        <taxon>Carnobacteriaceae</taxon>
        <taxon>Carnobacterium</taxon>
    </lineage>
</organism>
<name>A0AAW9K180_CARML</name>
<evidence type="ECO:0000259" key="3">
    <source>
        <dbReference type="Pfam" id="PF13731"/>
    </source>
</evidence>
<evidence type="ECO:0000313" key="4">
    <source>
        <dbReference type="EMBL" id="MDZ5759630.1"/>
    </source>
</evidence>
<evidence type="ECO:0000313" key="5">
    <source>
        <dbReference type="Proteomes" id="UP001290462"/>
    </source>
</evidence>
<dbReference type="AlphaFoldDB" id="A0AAW9K180"/>
<dbReference type="InterPro" id="IPR027994">
    <property type="entry name" value="WxL_dom"/>
</dbReference>
<dbReference type="Proteomes" id="UP001290462">
    <property type="component" value="Unassembled WGS sequence"/>
</dbReference>
<reference evidence="4" key="1">
    <citation type="submission" date="2023-08" db="EMBL/GenBank/DDBJ databases">
        <title>Genomic characterization of piscicolin 126 produced by Carnobacterium maltaromaticum CM22 strain isolated from salmon (Salmo salar).</title>
        <authorList>
            <person name="Gonzalez-Gragera E."/>
            <person name="Garcia-Lopez J.D."/>
            <person name="Teso-Perez C."/>
            <person name="Gimenez-Hernandez I."/>
            <person name="Peralta-Sanchez J.M."/>
            <person name="Valdivia E."/>
            <person name="Montalban-Lopez M."/>
            <person name="Martin-Platero A.M."/>
            <person name="Banos A."/>
            <person name="Martinez-Bueno M."/>
        </authorList>
    </citation>
    <scope>NUCLEOTIDE SEQUENCE</scope>
    <source>
        <strain evidence="4">CM22</strain>
    </source>
</reference>
<feature type="domain" description="WxL" evidence="3">
    <location>
        <begin position="28"/>
        <end position="254"/>
    </location>
</feature>
<proteinExistence type="predicted"/>
<accession>A0AAW9K180</accession>
<gene>
    <name evidence="4" type="ORF">RAK27_13280</name>
</gene>
<comment type="caution">
    <text evidence="4">The sequence shown here is derived from an EMBL/GenBank/DDBJ whole genome shotgun (WGS) entry which is preliminary data.</text>
</comment>
<sequence length="261" mass="27093">MKLISISAATMTLVGALGTTVLAAEEPAVYKSSAGVEFIPNTDPTQPVDPENPDPTDPVVPIDPTDPEGKPNPGTNGPLSLDYASSLDFGQNKITNSDQTYYAAAQAFSGGAIAGEFRGNYVQVSDNRGTSAGWTLSLKQEGQFSSAKANKYKVLEGAQIAFASATAESNAAGVTPPTVSDFSLVPNESVVVMQAAESAGDGTWVDRFGNAEVMSIDGKDVQKNKAISLAVPGKTPKEATNYVTELTWTLSDVPAQGTPAE</sequence>
<feature type="chain" id="PRO_5043779494" evidence="2">
    <location>
        <begin position="24"/>
        <end position="261"/>
    </location>
</feature>